<dbReference type="InterPro" id="IPR007320">
    <property type="entry name" value="PDCD2_C"/>
</dbReference>
<feature type="compositionally biased region" description="Low complexity" evidence="1">
    <location>
        <begin position="110"/>
        <end position="121"/>
    </location>
</feature>
<comment type="caution">
    <text evidence="3">The sequence shown here is derived from an EMBL/GenBank/DDBJ whole genome shotgun (WGS) entry which is preliminary data.</text>
</comment>
<keyword evidence="4" id="KW-1185">Reference proteome</keyword>
<dbReference type="EMBL" id="MCGO01000009">
    <property type="protein sequence ID" value="ORY49601.1"/>
    <property type="molecule type" value="Genomic_DNA"/>
</dbReference>
<reference evidence="3 4" key="1">
    <citation type="submission" date="2016-07" db="EMBL/GenBank/DDBJ databases">
        <title>Pervasive Adenine N6-methylation of Active Genes in Fungi.</title>
        <authorList>
            <consortium name="DOE Joint Genome Institute"/>
            <person name="Mondo S.J."/>
            <person name="Dannebaum R.O."/>
            <person name="Kuo R.C."/>
            <person name="Labutti K."/>
            <person name="Haridas S."/>
            <person name="Kuo A."/>
            <person name="Salamov A."/>
            <person name="Ahrendt S.R."/>
            <person name="Lipzen A."/>
            <person name="Sullivan W."/>
            <person name="Andreopoulos W.B."/>
            <person name="Clum A."/>
            <person name="Lindquist E."/>
            <person name="Daum C."/>
            <person name="Ramamoorthy G.K."/>
            <person name="Gryganskyi A."/>
            <person name="Culley D."/>
            <person name="Magnuson J.K."/>
            <person name="James T.Y."/>
            <person name="O'Malley M.A."/>
            <person name="Stajich J.E."/>
            <person name="Spatafora J.W."/>
            <person name="Visel A."/>
            <person name="Grigoriev I.V."/>
        </authorList>
    </citation>
    <scope>NUCLEOTIDE SEQUENCE [LARGE SCALE GENOMIC DNA]</scope>
    <source>
        <strain evidence="3 4">JEL800</strain>
    </source>
</reference>
<protein>
    <recommendedName>
        <fullName evidence="2">Programmed cell death protein 2 C-terminal domain-containing protein</fullName>
    </recommendedName>
</protein>
<dbReference type="Proteomes" id="UP000193642">
    <property type="component" value="Unassembled WGS sequence"/>
</dbReference>
<feature type="compositionally biased region" description="Basic residues" evidence="1">
    <location>
        <begin position="244"/>
        <end position="254"/>
    </location>
</feature>
<dbReference type="InterPro" id="IPR052815">
    <property type="entry name" value="PDCD2-like_regulator"/>
</dbReference>
<dbReference type="OrthoDB" id="443682at2759"/>
<dbReference type="AlphaFoldDB" id="A0A1Y2CRE3"/>
<feature type="compositionally biased region" description="Polar residues" evidence="1">
    <location>
        <begin position="122"/>
        <end position="142"/>
    </location>
</feature>
<organism evidence="3 4">
    <name type="scientific">Rhizoclosmatium globosum</name>
    <dbReference type="NCBI Taxonomy" id="329046"/>
    <lineage>
        <taxon>Eukaryota</taxon>
        <taxon>Fungi</taxon>
        <taxon>Fungi incertae sedis</taxon>
        <taxon>Chytridiomycota</taxon>
        <taxon>Chytridiomycota incertae sedis</taxon>
        <taxon>Chytridiomycetes</taxon>
        <taxon>Chytridiales</taxon>
        <taxon>Chytriomycetaceae</taxon>
        <taxon>Rhizoclosmatium</taxon>
    </lineage>
</organism>
<name>A0A1Y2CRE3_9FUNG</name>
<feature type="domain" description="Programmed cell death protein 2 C-terminal" evidence="2">
    <location>
        <begin position="370"/>
        <end position="495"/>
    </location>
</feature>
<evidence type="ECO:0000313" key="4">
    <source>
        <dbReference type="Proteomes" id="UP000193642"/>
    </source>
</evidence>
<evidence type="ECO:0000256" key="1">
    <source>
        <dbReference type="SAM" id="MobiDB-lite"/>
    </source>
</evidence>
<proteinExistence type="predicted"/>
<feature type="region of interest" description="Disordered" evidence="1">
    <location>
        <begin position="336"/>
        <end position="356"/>
    </location>
</feature>
<dbReference type="GO" id="GO:0005737">
    <property type="term" value="C:cytoplasm"/>
    <property type="evidence" value="ECO:0007669"/>
    <property type="project" value="InterPro"/>
</dbReference>
<evidence type="ECO:0000259" key="2">
    <source>
        <dbReference type="Pfam" id="PF04194"/>
    </source>
</evidence>
<dbReference type="Pfam" id="PF04194">
    <property type="entry name" value="PDCD2_C"/>
    <property type="match status" value="1"/>
</dbReference>
<evidence type="ECO:0000313" key="3">
    <source>
        <dbReference type="EMBL" id="ORY49601.1"/>
    </source>
</evidence>
<accession>A0A1Y2CRE3</accession>
<feature type="region of interest" description="Disordered" evidence="1">
    <location>
        <begin position="109"/>
        <end position="144"/>
    </location>
</feature>
<sequence length="499" mass="53955">MAIQLAYASLDWPVIGGTDTDSDPYLDKIGGSAVWLSNQPYPHGHPKCKQCASEMFLLSQVMASTLPSGTPNASLDRVLYVFACNKALCSKRDGSFLVLRAIRAPAVKNQQASQKSAAPSATVETQQKPVVLTPTNSKQPQRPQKFRIKSDFASLQVEESTAVSQPVKSTATKKKTSIFAAPAFGEDSGGFGNAFGSGSNAFGAASGGDDEISKLLNQRDKGYAAWVDDEQEEETVEAQEAASKKKSKSKKGKQQAKLDEGEDDVDPVSEIQDGLSKMEIGSTGPHFPGYALEFFDPSEASSKKDKDDSHALELLAQYQKAESIDLTALLERAAAMESGSSSGGREDKNDGTAGWEGEVYEKTQIKGVTRTFKTFQKTVAKFPEQCIRYGFKAEVLVYNDRPYAPPSPCPHCHAPRVFEMQLMPALLSFLPVEEYALKEANTPKPSKNAKPSLADLSAKGVDFGTALVFTCSKNCLGSSADGSVIRYLEETVVIQHDEW</sequence>
<dbReference type="PANTHER" id="PTHR46421">
    <property type="entry name" value="PROGRAMMED CELL DEATH PROTEIN 2-LIKE"/>
    <property type="match status" value="1"/>
</dbReference>
<dbReference type="PANTHER" id="PTHR46421:SF1">
    <property type="entry name" value="PROGRAMMED CELL DEATH PROTEIN 2-LIKE"/>
    <property type="match status" value="1"/>
</dbReference>
<feature type="region of interest" description="Disordered" evidence="1">
    <location>
        <begin position="234"/>
        <end position="268"/>
    </location>
</feature>
<gene>
    <name evidence="3" type="ORF">BCR33DRAFT_763328</name>
</gene>
<dbReference type="STRING" id="329046.A0A1Y2CRE3"/>